<dbReference type="Pfam" id="PF00171">
    <property type="entry name" value="Aldedh"/>
    <property type="match status" value="1"/>
</dbReference>
<dbReference type="NCBIfam" id="TIGR01236">
    <property type="entry name" value="D1pyr5carbox1"/>
    <property type="match status" value="1"/>
</dbReference>
<evidence type="ECO:0000256" key="4">
    <source>
        <dbReference type="ARBA" id="ARBA00023027"/>
    </source>
</evidence>
<dbReference type="InterPro" id="IPR015590">
    <property type="entry name" value="Aldehyde_DH_dom"/>
</dbReference>
<gene>
    <name evidence="11" type="ORF">TBIB3V08_LOCUS3787</name>
</gene>
<dbReference type="UniPathway" id="UPA00261">
    <property type="reaction ID" value="UER00374"/>
</dbReference>
<dbReference type="EC" id="1.2.1.88" evidence="7"/>
<evidence type="ECO:0000256" key="1">
    <source>
        <dbReference type="ARBA" id="ARBA00004786"/>
    </source>
</evidence>
<name>A0A7R9ETW3_9NEOP</name>
<evidence type="ECO:0000313" key="11">
    <source>
        <dbReference type="EMBL" id="CAD7441316.1"/>
    </source>
</evidence>
<dbReference type="InterPro" id="IPR005931">
    <property type="entry name" value="P5CDH/ALDH4A1"/>
</dbReference>
<evidence type="ECO:0000256" key="8">
    <source>
        <dbReference type="RuleBase" id="RU366030"/>
    </source>
</evidence>
<evidence type="ECO:0000256" key="2">
    <source>
        <dbReference type="ARBA" id="ARBA00009986"/>
    </source>
</evidence>
<reference evidence="11" key="1">
    <citation type="submission" date="2020-11" db="EMBL/GenBank/DDBJ databases">
        <authorList>
            <person name="Tran Van P."/>
        </authorList>
    </citation>
    <scope>NUCLEOTIDE SEQUENCE</scope>
</reference>
<dbReference type="PANTHER" id="PTHR42862:SF1">
    <property type="entry name" value="DELTA-1-PYRROLINE-5-CARBOXYLATE DEHYDROGENASE 2, ISOFORM A-RELATED"/>
    <property type="match status" value="1"/>
</dbReference>
<dbReference type="Gene3D" id="3.40.309.10">
    <property type="entry name" value="Aldehyde Dehydrogenase, Chain A, domain 2"/>
    <property type="match status" value="1"/>
</dbReference>
<protein>
    <recommendedName>
        <fullName evidence="7 8">Multifunctional fusion protein</fullName>
    </recommendedName>
    <domain>
        <recommendedName>
            <fullName evidence="8">Delta-1-pyrroline-5-carboxylate dehydrogenase</fullName>
            <shortName evidence="8">P5C dehydrogenase</shortName>
        </recommendedName>
        <alternativeName>
            <fullName evidence="7">L-glutamate gamma-semialdehyde dehydrogenase</fullName>
        </alternativeName>
    </domain>
    <domain>
        <recommendedName>
            <fullName evidence="7">L-glutamate gamma-semialdehyde dehydrogenase</fullName>
            <ecNumber evidence="7">1.2.1.88</ecNumber>
        </recommendedName>
    </domain>
</protein>
<dbReference type="PROSITE" id="PS00070">
    <property type="entry name" value="ALDEHYDE_DEHYDR_CYS"/>
    <property type="match status" value="1"/>
</dbReference>
<dbReference type="PANTHER" id="PTHR42862">
    <property type="entry name" value="DELTA-1-PYRROLINE-5-CARBOXYLATE DEHYDROGENASE 1, ISOFORM A-RELATED"/>
    <property type="match status" value="1"/>
</dbReference>
<dbReference type="GO" id="GO:0005759">
    <property type="term" value="C:mitochondrial matrix"/>
    <property type="evidence" value="ECO:0007669"/>
    <property type="project" value="TreeGrafter"/>
</dbReference>
<evidence type="ECO:0000256" key="6">
    <source>
        <dbReference type="ARBA" id="ARBA00048142"/>
    </source>
</evidence>
<feature type="region of interest" description="Disordered" evidence="9">
    <location>
        <begin position="44"/>
        <end position="76"/>
    </location>
</feature>
<evidence type="ECO:0000256" key="7">
    <source>
        <dbReference type="RuleBase" id="RU366016"/>
    </source>
</evidence>
<dbReference type="GO" id="GO:0010133">
    <property type="term" value="P:L-proline catabolic process to L-glutamate"/>
    <property type="evidence" value="ECO:0007669"/>
    <property type="project" value="UniProtKB-UniRule"/>
</dbReference>
<dbReference type="Gene3D" id="3.40.605.10">
    <property type="entry name" value="Aldehyde Dehydrogenase, Chain A, domain 1"/>
    <property type="match status" value="1"/>
</dbReference>
<comment type="pathway">
    <text evidence="1 7">Amino-acid degradation; L-proline degradation into L-glutamate; L-glutamate from L-proline: step 2/2.</text>
</comment>
<dbReference type="GO" id="GO:0003842">
    <property type="term" value="F:L-glutamate gamma-semialdehyde dehydrogenase activity"/>
    <property type="evidence" value="ECO:0007669"/>
    <property type="project" value="UniProtKB-UniRule"/>
</dbReference>
<dbReference type="InterPro" id="IPR016161">
    <property type="entry name" value="Ald_DH/histidinol_DH"/>
</dbReference>
<dbReference type="EMBL" id="OD565279">
    <property type="protein sequence ID" value="CAD7441316.1"/>
    <property type="molecule type" value="Genomic_DNA"/>
</dbReference>
<proteinExistence type="inferred from homology"/>
<keyword evidence="3 7" id="KW-0560">Oxidoreductase</keyword>
<dbReference type="AlphaFoldDB" id="A0A7R9ETW3"/>
<dbReference type="InterPro" id="IPR016163">
    <property type="entry name" value="Ald_DH_C"/>
</dbReference>
<feature type="domain" description="Aldehyde dehydrogenase" evidence="10">
    <location>
        <begin position="255"/>
        <end position="717"/>
    </location>
</feature>
<dbReference type="SUPFAM" id="SSF53720">
    <property type="entry name" value="ALDH-like"/>
    <property type="match status" value="1"/>
</dbReference>
<dbReference type="FunFam" id="3.40.605.10:FF:000006">
    <property type="entry name" value="1-pyrroline-5-carboxylate dehydrogenase"/>
    <property type="match status" value="1"/>
</dbReference>
<dbReference type="InterPro" id="IPR016160">
    <property type="entry name" value="Ald_DH_CS_CYS"/>
</dbReference>
<evidence type="ECO:0000256" key="9">
    <source>
        <dbReference type="SAM" id="MobiDB-lite"/>
    </source>
</evidence>
<dbReference type="InterPro" id="IPR016162">
    <property type="entry name" value="Ald_DH_N"/>
</dbReference>
<evidence type="ECO:0000259" key="10">
    <source>
        <dbReference type="Pfam" id="PF00171"/>
    </source>
</evidence>
<keyword evidence="5 7" id="KW-0642">Proline metabolism</keyword>
<keyword evidence="4 7" id="KW-0520">NAD</keyword>
<sequence length="743" mass="83613">MSWQRESWWNRRMSRQRESWWNRRMSRQRESRWNRRMSRQRESRWNRRMSNVSRGGTEGCPGNVSRGGTEGCPGNPHNHKKKIAKFYYATPKYIKENLMGPDTGREPLTITVDNSTCLLSKQETKSALPGQTKGKAPTVHPLDESNYVWSPKKRRVVISHDVKFMEDDKPRLTFYTKTNQERHMKGEDATQAQRFVDIKLPPRCHTEDNQPVTHYEDDDDTVFLNFDNTVKAYAPPPDGSGQDGDIFLSPNDTESDIDVREEIDHTTRGRGQGRSGQEVVQRAIKTTVEAQKKWDNVPLNERIELWLKAADLMATKYRMQLNAATILGQAKTPVQAEIDASAELVDFFRFNALAVKDLTRYQPISVKPEISLNSMRYRGLEGFVAAISPFNFTAIGGNLAYTPALMGNGVVWKPSDTALLSNYVIFKIMIEAGFPPDVVSFVPADGPTFGEAITTSPHLAGINFTGSVPTFNWLCTEVGKNVSQYLGYPRLIGECGGKNYHFVHPSADVTSVVMATIRSAFEFCGQKCSACSRMYVPQSLWPQIKEGLLEIRKQLKVGDPTEFDSFMSAVIDDKAFQRIKNYIEHAQISSNIKILGGGEYDDSKGYFIDPTIVKTTNPLDPIMTEEIFGPVLAIYVYKDSDLNSTLKLVGDSTPYALTGAVFSTDKDFLSHAYEQLKTTAGNFYINDKCTGSVVGQQPFGGGRKSGTNDKAGGLHYALRWASPQSIKETFIPIREWKYPSMEE</sequence>
<dbReference type="FunFam" id="3.40.309.10:FF:000005">
    <property type="entry name" value="1-pyrroline-5-carboxylate dehydrogenase 1"/>
    <property type="match status" value="1"/>
</dbReference>
<evidence type="ECO:0000256" key="3">
    <source>
        <dbReference type="ARBA" id="ARBA00023002"/>
    </source>
</evidence>
<comment type="similarity">
    <text evidence="2 7">Belongs to the aldehyde dehydrogenase family.</text>
</comment>
<accession>A0A7R9ETW3</accession>
<organism evidence="11">
    <name type="scientific">Timema bartmani</name>
    <dbReference type="NCBI Taxonomy" id="61472"/>
    <lineage>
        <taxon>Eukaryota</taxon>
        <taxon>Metazoa</taxon>
        <taxon>Ecdysozoa</taxon>
        <taxon>Arthropoda</taxon>
        <taxon>Hexapoda</taxon>
        <taxon>Insecta</taxon>
        <taxon>Pterygota</taxon>
        <taxon>Neoptera</taxon>
        <taxon>Polyneoptera</taxon>
        <taxon>Phasmatodea</taxon>
        <taxon>Timematodea</taxon>
        <taxon>Timematoidea</taxon>
        <taxon>Timematidae</taxon>
        <taxon>Timema</taxon>
    </lineage>
</organism>
<evidence type="ECO:0000256" key="5">
    <source>
        <dbReference type="ARBA" id="ARBA00023062"/>
    </source>
</evidence>
<dbReference type="InterPro" id="IPR050485">
    <property type="entry name" value="Proline_metab_enzyme"/>
</dbReference>
<comment type="catalytic activity">
    <reaction evidence="6 7">
        <text>L-glutamate 5-semialdehyde + NAD(+) + H2O = L-glutamate + NADH + 2 H(+)</text>
        <dbReference type="Rhea" id="RHEA:30235"/>
        <dbReference type="ChEBI" id="CHEBI:15377"/>
        <dbReference type="ChEBI" id="CHEBI:15378"/>
        <dbReference type="ChEBI" id="CHEBI:29985"/>
        <dbReference type="ChEBI" id="CHEBI:57540"/>
        <dbReference type="ChEBI" id="CHEBI:57945"/>
        <dbReference type="ChEBI" id="CHEBI:58066"/>
        <dbReference type="EC" id="1.2.1.88"/>
    </reaction>
</comment>